<feature type="compositionally biased region" description="Acidic residues" evidence="4">
    <location>
        <begin position="158"/>
        <end position="190"/>
    </location>
</feature>
<evidence type="ECO:0000313" key="5">
    <source>
        <dbReference type="EMBL" id="EIW87419.1"/>
    </source>
</evidence>
<feature type="compositionally biased region" description="Basic and acidic residues" evidence="4">
    <location>
        <begin position="890"/>
        <end position="908"/>
    </location>
</feature>
<feature type="compositionally biased region" description="Basic and acidic residues" evidence="4">
    <location>
        <begin position="615"/>
        <end position="642"/>
    </location>
</feature>
<dbReference type="AlphaFoldDB" id="A0A5M3N7J9"/>
<feature type="region of interest" description="Disordered" evidence="4">
    <location>
        <begin position="728"/>
        <end position="908"/>
    </location>
</feature>
<feature type="compositionally biased region" description="Acidic residues" evidence="4">
    <location>
        <begin position="595"/>
        <end position="614"/>
    </location>
</feature>
<organism evidence="5 6">
    <name type="scientific">Coniophora puteana (strain RWD-64-598)</name>
    <name type="common">Brown rot fungus</name>
    <dbReference type="NCBI Taxonomy" id="741705"/>
    <lineage>
        <taxon>Eukaryota</taxon>
        <taxon>Fungi</taxon>
        <taxon>Dikarya</taxon>
        <taxon>Basidiomycota</taxon>
        <taxon>Agaricomycotina</taxon>
        <taxon>Agaricomycetes</taxon>
        <taxon>Agaricomycetidae</taxon>
        <taxon>Boletales</taxon>
        <taxon>Coniophorineae</taxon>
        <taxon>Coniophoraceae</taxon>
        <taxon>Coniophora</taxon>
    </lineage>
</organism>
<dbReference type="OrthoDB" id="277439at2759"/>
<dbReference type="Pfam" id="PF04615">
    <property type="entry name" value="Utp14"/>
    <property type="match status" value="1"/>
</dbReference>
<feature type="compositionally biased region" description="Acidic residues" evidence="4">
    <location>
        <begin position="839"/>
        <end position="850"/>
    </location>
</feature>
<dbReference type="OMA" id="EHALSGW"/>
<feature type="compositionally biased region" description="Acidic residues" evidence="4">
    <location>
        <begin position="113"/>
        <end position="130"/>
    </location>
</feature>
<evidence type="ECO:0000256" key="1">
    <source>
        <dbReference type="ARBA" id="ARBA00004604"/>
    </source>
</evidence>
<protein>
    <submittedName>
        <fullName evidence="5">Utp14-domain-containing protein</fullName>
    </submittedName>
</protein>
<accession>A0A5M3N7J9</accession>
<keyword evidence="2" id="KW-0597">Phosphoprotein</keyword>
<feature type="compositionally biased region" description="Acidic residues" evidence="4">
    <location>
        <begin position="873"/>
        <end position="889"/>
    </location>
</feature>
<feature type="compositionally biased region" description="Acidic residues" evidence="4">
    <location>
        <begin position="526"/>
        <end position="539"/>
    </location>
</feature>
<feature type="region of interest" description="Disordered" evidence="4">
    <location>
        <begin position="108"/>
        <end position="325"/>
    </location>
</feature>
<evidence type="ECO:0000256" key="2">
    <source>
        <dbReference type="ARBA" id="ARBA00022553"/>
    </source>
</evidence>
<comment type="subcellular location">
    <subcellularLocation>
        <location evidence="1">Nucleus</location>
        <location evidence="1">Nucleolus</location>
    </subcellularLocation>
</comment>
<evidence type="ECO:0000313" key="6">
    <source>
        <dbReference type="Proteomes" id="UP000053558"/>
    </source>
</evidence>
<dbReference type="Proteomes" id="UP000053558">
    <property type="component" value="Unassembled WGS sequence"/>
</dbReference>
<evidence type="ECO:0000256" key="4">
    <source>
        <dbReference type="SAM" id="MobiDB-lite"/>
    </source>
</evidence>
<name>A0A5M3N7J9_CONPW</name>
<keyword evidence="3" id="KW-0539">Nucleus</keyword>
<dbReference type="GeneID" id="19204629"/>
<reference evidence="6" key="1">
    <citation type="journal article" date="2012" name="Science">
        <title>The Paleozoic origin of enzymatic lignin decomposition reconstructed from 31 fungal genomes.</title>
        <authorList>
            <person name="Floudas D."/>
            <person name="Binder M."/>
            <person name="Riley R."/>
            <person name="Barry K."/>
            <person name="Blanchette R.A."/>
            <person name="Henrissat B."/>
            <person name="Martinez A.T."/>
            <person name="Otillar R."/>
            <person name="Spatafora J.W."/>
            <person name="Yadav J.S."/>
            <person name="Aerts A."/>
            <person name="Benoit I."/>
            <person name="Boyd A."/>
            <person name="Carlson A."/>
            <person name="Copeland A."/>
            <person name="Coutinho P.M."/>
            <person name="de Vries R.P."/>
            <person name="Ferreira P."/>
            <person name="Findley K."/>
            <person name="Foster B."/>
            <person name="Gaskell J."/>
            <person name="Glotzer D."/>
            <person name="Gorecki P."/>
            <person name="Heitman J."/>
            <person name="Hesse C."/>
            <person name="Hori C."/>
            <person name="Igarashi K."/>
            <person name="Jurgens J.A."/>
            <person name="Kallen N."/>
            <person name="Kersten P."/>
            <person name="Kohler A."/>
            <person name="Kuees U."/>
            <person name="Kumar T.K.A."/>
            <person name="Kuo A."/>
            <person name="LaButti K."/>
            <person name="Larrondo L.F."/>
            <person name="Lindquist E."/>
            <person name="Ling A."/>
            <person name="Lombard V."/>
            <person name="Lucas S."/>
            <person name="Lundell T."/>
            <person name="Martin R."/>
            <person name="McLaughlin D.J."/>
            <person name="Morgenstern I."/>
            <person name="Morin E."/>
            <person name="Murat C."/>
            <person name="Nagy L.G."/>
            <person name="Nolan M."/>
            <person name="Ohm R.A."/>
            <person name="Patyshakuliyeva A."/>
            <person name="Rokas A."/>
            <person name="Ruiz-Duenas F.J."/>
            <person name="Sabat G."/>
            <person name="Salamov A."/>
            <person name="Samejima M."/>
            <person name="Schmutz J."/>
            <person name="Slot J.C."/>
            <person name="St John F."/>
            <person name="Stenlid J."/>
            <person name="Sun H."/>
            <person name="Sun S."/>
            <person name="Syed K."/>
            <person name="Tsang A."/>
            <person name="Wiebenga A."/>
            <person name="Young D."/>
            <person name="Pisabarro A."/>
            <person name="Eastwood D.C."/>
            <person name="Martin F."/>
            <person name="Cullen D."/>
            <person name="Grigoriev I.V."/>
            <person name="Hibbett D.S."/>
        </authorList>
    </citation>
    <scope>NUCLEOTIDE SEQUENCE [LARGE SCALE GENOMIC DNA]</scope>
    <source>
        <strain evidence="6">RWD-64-598 SS2</strain>
    </source>
</reference>
<feature type="compositionally biased region" description="Polar residues" evidence="4">
    <location>
        <begin position="757"/>
        <end position="783"/>
    </location>
</feature>
<dbReference type="GO" id="GO:0032040">
    <property type="term" value="C:small-subunit processome"/>
    <property type="evidence" value="ECO:0007669"/>
    <property type="project" value="InterPro"/>
</dbReference>
<feature type="compositionally biased region" description="Basic and acidic residues" evidence="4">
    <location>
        <begin position="540"/>
        <end position="551"/>
    </location>
</feature>
<dbReference type="RefSeq" id="XP_007763912.1">
    <property type="nucleotide sequence ID" value="XM_007765722.1"/>
</dbReference>
<comment type="caution">
    <text evidence="5">The sequence shown here is derived from an EMBL/GenBank/DDBJ whole genome shotgun (WGS) entry which is preliminary data.</text>
</comment>
<evidence type="ECO:0000256" key="3">
    <source>
        <dbReference type="ARBA" id="ARBA00023242"/>
    </source>
</evidence>
<feature type="compositionally biased region" description="Low complexity" evidence="4">
    <location>
        <begin position="297"/>
        <end position="307"/>
    </location>
</feature>
<feature type="region of interest" description="Disordered" evidence="4">
    <location>
        <begin position="1"/>
        <end position="45"/>
    </location>
</feature>
<dbReference type="InterPro" id="IPR006709">
    <property type="entry name" value="SSU_processome_Utp14"/>
</dbReference>
<feature type="compositionally biased region" description="Basic residues" evidence="4">
    <location>
        <begin position="140"/>
        <end position="152"/>
    </location>
</feature>
<gene>
    <name evidence="5" type="ORF">CONPUDRAFT_161954</name>
</gene>
<dbReference type="KEGG" id="cput:CONPUDRAFT_161954"/>
<keyword evidence="6" id="KW-1185">Reference proteome</keyword>
<feature type="compositionally biased region" description="Basic and acidic residues" evidence="4">
    <location>
        <begin position="565"/>
        <end position="594"/>
    </location>
</feature>
<feature type="compositionally biased region" description="Acidic residues" evidence="4">
    <location>
        <begin position="235"/>
        <end position="260"/>
    </location>
</feature>
<feature type="region of interest" description="Disordered" evidence="4">
    <location>
        <begin position="516"/>
        <end position="712"/>
    </location>
</feature>
<dbReference type="EMBL" id="JH711573">
    <property type="protein sequence ID" value="EIW87419.1"/>
    <property type="molecule type" value="Genomic_DNA"/>
</dbReference>
<dbReference type="GO" id="GO:0006364">
    <property type="term" value="P:rRNA processing"/>
    <property type="evidence" value="ECO:0007669"/>
    <property type="project" value="InterPro"/>
</dbReference>
<dbReference type="PANTHER" id="PTHR14150:SF12">
    <property type="entry name" value="U3 SMALL NUCLEOLAR RNA-ASSOCIATED PROTEIN 14 HOMOLOG A"/>
    <property type="match status" value="1"/>
</dbReference>
<sequence>MLSLFSMGKFARQGRPAKPQKAVHKSNALGYQKRRSEKASKPSADLTDVYEYAPSAKVRRSKVRLELDRDEVGGRINDDEDDVGDFQGTGFGRKELRARLLGEFVDDEKVASEDDEEIESDDAFDDEDEDRFAGMGFRQKGGKKNAVKRKTPKRAEIDLNEDDDQAMDDAEAEIGEGDDVDDDELSEDGSGEFMDILDVFDGKADAEDDQPAPTSKSKPPAKPSRDVSTPASENEQLEIDAMDSDEGSDEEDSAEEDEEASAISASDAEDEHSALADLETFVSGLDTTDSKKRKAAPADAGDDAPAPQRRRVLVERTEAGPEGEFRVNAGTAKLDLDDLLMPLASGSSSSALADLKKSIKPLQPSTSSKAVRTLAAPLPQRMQERLDREAAYEQTKGEVDKWNATMKRIKEAEHLSFPLQAEPESRPSNLELAARFKARSPTTSLEKSTSALLSSAALLDDQLQATEALQMSHLTIDDVKARRAELAKMRELAFRAEAKAKRLKKIKSKTFRKIRKRQRARLDGAAPDEDDEDDEEAQLETERERARERATLRHSNTGKWAKAMKGKEGMDVDQRREITEMLDRGEKLRRKIEGEGEPGESEDESDEEDYEGGEEGARRRAFDELEALNRADADDVDPEKLGKGVFGMKFMRDAAERRDRETRKDADDFARLLDESAASGSGSDQDDGEGGGQRQGEAFIQRTAGGGRMFFRPTESSHLAEIRTAGLVPAASASDTSSVTLQSADLVRNSPALSRPVPNSKSATGAVITPTSVAPSTSPRISNSPPPVSKAAQPNPWLTRKAGKDELKKKKNEVLVHKDSSTLDKAASRLRKKKRAQDGEGELDDKELDIEMGATLVLPAESSSKGKDKNADEGEGEDEDEDANSEVDEQERQLAQRRAERGAGGKGVKAFEQRDLVAQAFAGDNVVQAFEEAKRKEVEADAPKTVDTTLPGWGSWVGTGMAPRAPNPKFFKHIPGIAPSQRTDAGKKHVIVSERRDKKAAKYLVKELPHPYTSHAQFDKRMAQPVGKEWNTVGAFQRGTLPKVVKKMGTVIDPLEKLF</sequence>
<feature type="compositionally biased region" description="Basic and acidic residues" evidence="4">
    <location>
        <begin position="802"/>
        <end position="822"/>
    </location>
</feature>
<feature type="compositionally biased region" description="Basic and acidic residues" evidence="4">
    <location>
        <begin position="312"/>
        <end position="325"/>
    </location>
</feature>
<feature type="compositionally biased region" description="Basic and acidic residues" evidence="4">
    <location>
        <begin position="650"/>
        <end position="674"/>
    </location>
</feature>
<proteinExistence type="predicted"/>
<dbReference type="PANTHER" id="PTHR14150">
    <property type="entry name" value="U3 SMALL NUCLEOLAR RNA-ASSOCIATED PROTEIN 14"/>
    <property type="match status" value="1"/>
</dbReference>
<feature type="compositionally biased region" description="Polar residues" evidence="4">
    <location>
        <begin position="733"/>
        <end position="743"/>
    </location>
</feature>